<keyword evidence="1" id="KW-0175">Coiled coil</keyword>
<gene>
    <name evidence="3" type="ORF">EIN_344220</name>
</gene>
<dbReference type="VEuPathDB" id="AmoebaDB:EIN_344220"/>
<evidence type="ECO:0000256" key="1">
    <source>
        <dbReference type="SAM" id="Coils"/>
    </source>
</evidence>
<dbReference type="OMA" id="SHRRDCE"/>
<evidence type="ECO:0000256" key="2">
    <source>
        <dbReference type="SAM" id="MobiDB-lite"/>
    </source>
</evidence>
<dbReference type="EMBL" id="KB206755">
    <property type="protein sequence ID" value="ELP88492.1"/>
    <property type="molecule type" value="Genomic_DNA"/>
</dbReference>
<dbReference type="RefSeq" id="XP_004255263.1">
    <property type="nucleotide sequence ID" value="XM_004255215.1"/>
</dbReference>
<name>A0A0A1U367_ENTIV</name>
<organism evidence="3 4">
    <name type="scientific">Entamoeba invadens IP1</name>
    <dbReference type="NCBI Taxonomy" id="370355"/>
    <lineage>
        <taxon>Eukaryota</taxon>
        <taxon>Amoebozoa</taxon>
        <taxon>Evosea</taxon>
        <taxon>Archamoebae</taxon>
        <taxon>Mastigamoebida</taxon>
        <taxon>Entamoebidae</taxon>
        <taxon>Entamoeba</taxon>
    </lineage>
</organism>
<dbReference type="AlphaFoldDB" id="A0A0A1U367"/>
<feature type="coiled-coil region" evidence="1">
    <location>
        <begin position="144"/>
        <end position="185"/>
    </location>
</feature>
<sequence length="212" mass="25042">MSHRRDCEGGKNKQLRQKNEEKFVVKMEVNQNTLQKSAQCFIDLKMKILDEFTQSTKRLDTLKEKVMRRLDENKEKHNKSQIAQMNWKRDIKNIINNFAQSMKTIENTDAYLKAKSLSVHNLRLMKRKVKNDLSKKEIIETNDLERLTKELDLVEKRIAGRKIQLDSVQSQLQERNDEIAKLNVRIESLKKPKDVAMPAPKKRAIRKKTKKD</sequence>
<protein>
    <submittedName>
        <fullName evidence="3">Uncharacterized protein</fullName>
    </submittedName>
</protein>
<keyword evidence="4" id="KW-1185">Reference proteome</keyword>
<evidence type="ECO:0000313" key="3">
    <source>
        <dbReference type="EMBL" id="ELP88492.1"/>
    </source>
</evidence>
<dbReference type="GeneID" id="14887477"/>
<dbReference type="Proteomes" id="UP000014680">
    <property type="component" value="Unassembled WGS sequence"/>
</dbReference>
<accession>A0A0A1U367</accession>
<feature type="region of interest" description="Disordered" evidence="2">
    <location>
        <begin position="193"/>
        <end position="212"/>
    </location>
</feature>
<dbReference type="KEGG" id="eiv:EIN_344220"/>
<evidence type="ECO:0000313" key="4">
    <source>
        <dbReference type="Proteomes" id="UP000014680"/>
    </source>
</evidence>
<reference evidence="3 4" key="1">
    <citation type="submission" date="2012-10" db="EMBL/GenBank/DDBJ databases">
        <authorList>
            <person name="Zafar N."/>
            <person name="Inman J."/>
            <person name="Hall N."/>
            <person name="Lorenzi H."/>
            <person name="Caler E."/>
        </authorList>
    </citation>
    <scope>NUCLEOTIDE SEQUENCE [LARGE SCALE GENOMIC DNA]</scope>
    <source>
        <strain evidence="3 4">IP1</strain>
    </source>
</reference>
<feature type="compositionally biased region" description="Basic residues" evidence="2">
    <location>
        <begin position="200"/>
        <end position="212"/>
    </location>
</feature>
<proteinExistence type="predicted"/>